<dbReference type="EMBL" id="CP002458">
    <property type="protein sequence ID" value="ADV34564.1"/>
    <property type="molecule type" value="Genomic_DNA"/>
</dbReference>
<organism evidence="1 2">
    <name type="scientific">Mycoplasmopsis fermentans (strain M64)</name>
    <name type="common">Mycoplasma fermentans</name>
    <dbReference type="NCBI Taxonomy" id="943945"/>
    <lineage>
        <taxon>Bacteria</taxon>
        <taxon>Bacillati</taxon>
        <taxon>Mycoplasmatota</taxon>
        <taxon>Mycoplasmoidales</taxon>
        <taxon>Metamycoplasmataceae</taxon>
        <taxon>Mycoplasmopsis</taxon>
    </lineage>
</organism>
<evidence type="ECO:0000313" key="1">
    <source>
        <dbReference type="EMBL" id="ADV34564.1"/>
    </source>
</evidence>
<dbReference type="KEGG" id="mfm:MfeM64YM_0566"/>
<reference evidence="1 2" key="1">
    <citation type="journal article" date="2011" name="J. Bacteriol.">
        <title>Genome sequence of the repetitive-sequence-rich Mycoplasma fermentans strain M64.</title>
        <authorList>
            <person name="Shu H.W."/>
            <person name="Liu T.T."/>
            <person name="Chang H.Y."/>
            <person name="Liu Y.M."/>
            <person name="Wu K.M."/>
            <person name="Shu H.Y."/>
            <person name="Tsai S.F."/>
            <person name="Hsiao K.J."/>
            <person name="Hu W.S."/>
            <person name="Ng W.V."/>
        </authorList>
    </citation>
    <scope>NUCLEOTIDE SEQUENCE [LARGE SCALE GENOMIC DNA]</scope>
    <source>
        <strain evidence="1 2">M64</strain>
    </source>
</reference>
<gene>
    <name evidence="1" type="ordered locus">MfeM64YM_0566</name>
</gene>
<dbReference type="Proteomes" id="UP000007473">
    <property type="component" value="Chromosome"/>
</dbReference>
<sequence>MYSFVKNKSLIKNIESFGSTLIKDLIKRINKQKYIRVQKELFGSGSEELIVQNDKGVIIIDYNLIVYAFFEGNSLYDCKKIREFVKKNFDESLTQLGCEISKDHSLSLTAENLTIDDYKDTPFIINLNIVFEFGPEYWIQLAHFKKSDAKKERWFWYNVPNTNSLMKRVEECKECDLWKDVQNIYLEKMNDFSKIFNRNADWFYCYAAAITEVENKNSDYDGED</sequence>
<name>A0AB32XC11_MYCFM</name>
<dbReference type="AlphaFoldDB" id="A0AB32XC11"/>
<accession>A0AB32XC11</accession>
<dbReference type="RefSeq" id="WP_013526920.1">
    <property type="nucleotide sequence ID" value="NC_014921.1"/>
</dbReference>
<proteinExistence type="predicted"/>
<evidence type="ECO:0000313" key="2">
    <source>
        <dbReference type="Proteomes" id="UP000007473"/>
    </source>
</evidence>
<protein>
    <submittedName>
        <fullName evidence="1">Uncharacterized protein</fullName>
    </submittedName>
</protein>